<dbReference type="Pfam" id="PF00072">
    <property type="entry name" value="Response_reg"/>
    <property type="match status" value="1"/>
</dbReference>
<dbReference type="Gene3D" id="1.10.10.10">
    <property type="entry name" value="Winged helix-like DNA-binding domain superfamily/Winged helix DNA-binding domain"/>
    <property type="match status" value="1"/>
</dbReference>
<dbReference type="InterPro" id="IPR039420">
    <property type="entry name" value="WalR-like"/>
</dbReference>
<evidence type="ECO:0000256" key="5">
    <source>
        <dbReference type="ARBA" id="ARBA00023163"/>
    </source>
</evidence>
<organism evidence="10 11">
    <name type="scientific">Wandonia haliotis</name>
    <dbReference type="NCBI Taxonomy" id="574963"/>
    <lineage>
        <taxon>Bacteria</taxon>
        <taxon>Pseudomonadati</taxon>
        <taxon>Bacteroidota</taxon>
        <taxon>Flavobacteriia</taxon>
        <taxon>Flavobacteriales</taxon>
        <taxon>Crocinitomicaceae</taxon>
        <taxon>Wandonia</taxon>
    </lineage>
</organism>
<evidence type="ECO:0000256" key="2">
    <source>
        <dbReference type="ARBA" id="ARBA00023012"/>
    </source>
</evidence>
<dbReference type="PANTHER" id="PTHR48111">
    <property type="entry name" value="REGULATOR OF RPOS"/>
    <property type="match status" value="1"/>
</dbReference>
<keyword evidence="5" id="KW-0804">Transcription</keyword>
<evidence type="ECO:0000256" key="7">
    <source>
        <dbReference type="PROSITE-ProRule" id="PRU01091"/>
    </source>
</evidence>
<dbReference type="Gene3D" id="3.40.50.2300">
    <property type="match status" value="1"/>
</dbReference>
<dbReference type="InterPro" id="IPR016032">
    <property type="entry name" value="Sig_transdc_resp-reg_C-effctor"/>
</dbReference>
<evidence type="ECO:0000256" key="3">
    <source>
        <dbReference type="ARBA" id="ARBA00023015"/>
    </source>
</evidence>
<evidence type="ECO:0000313" key="11">
    <source>
        <dbReference type="Proteomes" id="UP001501126"/>
    </source>
</evidence>
<feature type="domain" description="OmpR/PhoB-type" evidence="9">
    <location>
        <begin position="127"/>
        <end position="227"/>
    </location>
</feature>
<keyword evidence="4 7" id="KW-0238">DNA-binding</keyword>
<dbReference type="InterPro" id="IPR036388">
    <property type="entry name" value="WH-like_DNA-bd_sf"/>
</dbReference>
<comment type="caution">
    <text evidence="10">The sequence shown here is derived from an EMBL/GenBank/DDBJ whole genome shotgun (WGS) entry which is preliminary data.</text>
</comment>
<dbReference type="SMART" id="SM00448">
    <property type="entry name" value="REC"/>
    <property type="match status" value="1"/>
</dbReference>
<dbReference type="CDD" id="cd00383">
    <property type="entry name" value="trans_reg_C"/>
    <property type="match status" value="1"/>
</dbReference>
<dbReference type="Gene3D" id="6.10.250.690">
    <property type="match status" value="1"/>
</dbReference>
<evidence type="ECO:0000259" key="9">
    <source>
        <dbReference type="PROSITE" id="PS51755"/>
    </source>
</evidence>
<evidence type="ECO:0000256" key="6">
    <source>
        <dbReference type="PROSITE-ProRule" id="PRU00169"/>
    </source>
</evidence>
<evidence type="ECO:0000256" key="1">
    <source>
        <dbReference type="ARBA" id="ARBA00022553"/>
    </source>
</evidence>
<accession>A0ABN1MU12</accession>
<keyword evidence="3" id="KW-0805">Transcription regulation</keyword>
<dbReference type="EMBL" id="BAAAFH010000022">
    <property type="protein sequence ID" value="GAA0876830.1"/>
    <property type="molecule type" value="Genomic_DNA"/>
</dbReference>
<dbReference type="InterPro" id="IPR001789">
    <property type="entry name" value="Sig_transdc_resp-reg_receiver"/>
</dbReference>
<dbReference type="RefSeq" id="WP_343790477.1">
    <property type="nucleotide sequence ID" value="NZ_BAAAFH010000022.1"/>
</dbReference>
<feature type="modified residue" description="4-aspartylphosphate" evidence="6">
    <location>
        <position position="54"/>
    </location>
</feature>
<dbReference type="InterPro" id="IPR001867">
    <property type="entry name" value="OmpR/PhoB-type_DNA-bd"/>
</dbReference>
<dbReference type="Pfam" id="PF00486">
    <property type="entry name" value="Trans_reg_C"/>
    <property type="match status" value="1"/>
</dbReference>
<keyword evidence="1 6" id="KW-0597">Phosphoprotein</keyword>
<evidence type="ECO:0000259" key="8">
    <source>
        <dbReference type="PROSITE" id="PS50110"/>
    </source>
</evidence>
<dbReference type="PROSITE" id="PS51755">
    <property type="entry name" value="OMPR_PHOB"/>
    <property type="match status" value="1"/>
</dbReference>
<evidence type="ECO:0000313" key="10">
    <source>
        <dbReference type="EMBL" id="GAA0876830.1"/>
    </source>
</evidence>
<sequence length="227" mass="25907">MKKKVLLVEDEASLREMIKLNLEMEGFEVEDTSDGKMALEKADKLDEYALVILDVMLPHVSGFDICRTYREHSNVPILFLSAKGTTTDRIAGLKLGANDYLPKPFDLEELLLRVFVLTGKNESTTATEKLLIGNKSVDFKTFDVEENGSPVTTLTKREIDLLQLFNLHSGEVVSRNMILDEIWGVDQYPTSRTIDNYILNFRKIFEKDPKHPVYFHSIRGVGYKFTP</sequence>
<proteinExistence type="predicted"/>
<reference evidence="10 11" key="1">
    <citation type="journal article" date="2019" name="Int. J. Syst. Evol. Microbiol.">
        <title>The Global Catalogue of Microorganisms (GCM) 10K type strain sequencing project: providing services to taxonomists for standard genome sequencing and annotation.</title>
        <authorList>
            <consortium name="The Broad Institute Genomics Platform"/>
            <consortium name="The Broad Institute Genome Sequencing Center for Infectious Disease"/>
            <person name="Wu L."/>
            <person name="Ma J."/>
        </authorList>
    </citation>
    <scope>NUCLEOTIDE SEQUENCE [LARGE SCALE GENOMIC DNA]</scope>
    <source>
        <strain evidence="10 11">JCM 16083</strain>
    </source>
</reference>
<dbReference type="SMART" id="SM00862">
    <property type="entry name" value="Trans_reg_C"/>
    <property type="match status" value="1"/>
</dbReference>
<keyword evidence="2" id="KW-0902">Two-component regulatory system</keyword>
<gene>
    <name evidence="10" type="ORF">GCM10009118_32400</name>
</gene>
<feature type="DNA-binding region" description="OmpR/PhoB-type" evidence="7">
    <location>
        <begin position="127"/>
        <end position="227"/>
    </location>
</feature>
<evidence type="ECO:0000256" key="4">
    <source>
        <dbReference type="ARBA" id="ARBA00023125"/>
    </source>
</evidence>
<dbReference type="SUPFAM" id="SSF52172">
    <property type="entry name" value="CheY-like"/>
    <property type="match status" value="1"/>
</dbReference>
<dbReference type="PANTHER" id="PTHR48111:SF1">
    <property type="entry name" value="TWO-COMPONENT RESPONSE REGULATOR ORR33"/>
    <property type="match status" value="1"/>
</dbReference>
<dbReference type="CDD" id="cd17574">
    <property type="entry name" value="REC_OmpR"/>
    <property type="match status" value="1"/>
</dbReference>
<dbReference type="InterPro" id="IPR011006">
    <property type="entry name" value="CheY-like_superfamily"/>
</dbReference>
<feature type="domain" description="Response regulatory" evidence="8">
    <location>
        <begin position="4"/>
        <end position="118"/>
    </location>
</feature>
<keyword evidence="11" id="KW-1185">Reference proteome</keyword>
<protein>
    <submittedName>
        <fullName evidence="10">Response regulator transcription factor</fullName>
    </submittedName>
</protein>
<dbReference type="PROSITE" id="PS50110">
    <property type="entry name" value="RESPONSE_REGULATORY"/>
    <property type="match status" value="1"/>
</dbReference>
<name>A0ABN1MU12_9FLAO</name>
<dbReference type="SUPFAM" id="SSF46894">
    <property type="entry name" value="C-terminal effector domain of the bipartite response regulators"/>
    <property type="match status" value="1"/>
</dbReference>
<dbReference type="Proteomes" id="UP001501126">
    <property type="component" value="Unassembled WGS sequence"/>
</dbReference>